<dbReference type="SMART" id="SM00342">
    <property type="entry name" value="HTH_ARAC"/>
    <property type="match status" value="1"/>
</dbReference>
<name>A0A8A4K2P4_PANAN</name>
<dbReference type="Proteomes" id="UP000663901">
    <property type="component" value="Chromosome"/>
</dbReference>
<dbReference type="RefSeq" id="WP_013024176.1">
    <property type="nucleotide sequence ID" value="NZ_CP059084.1"/>
</dbReference>
<dbReference type="InterPro" id="IPR018062">
    <property type="entry name" value="HTH_AraC-typ_CS"/>
</dbReference>
<dbReference type="SUPFAM" id="SSF51215">
    <property type="entry name" value="Regulatory protein AraC"/>
    <property type="match status" value="1"/>
</dbReference>
<dbReference type="InterPro" id="IPR003313">
    <property type="entry name" value="AraC-bd"/>
</dbReference>
<dbReference type="InterPro" id="IPR037923">
    <property type="entry name" value="HTH-like"/>
</dbReference>
<evidence type="ECO:0000313" key="7">
    <source>
        <dbReference type="Proteomes" id="UP000663901"/>
    </source>
</evidence>
<dbReference type="InterPro" id="IPR050204">
    <property type="entry name" value="AraC_XylS_family_regulators"/>
</dbReference>
<dbReference type="InterPro" id="IPR009057">
    <property type="entry name" value="Homeodomain-like_sf"/>
</dbReference>
<dbReference type="Gene3D" id="1.10.10.60">
    <property type="entry name" value="Homeodomain-like"/>
    <property type="match status" value="1"/>
</dbReference>
<keyword evidence="4" id="KW-0804">Transcription</keyword>
<organism evidence="6 7">
    <name type="scientific">Pantoea ananas</name>
    <name type="common">Erwinia uredovora</name>
    <dbReference type="NCBI Taxonomy" id="553"/>
    <lineage>
        <taxon>Bacteria</taxon>
        <taxon>Pseudomonadati</taxon>
        <taxon>Pseudomonadota</taxon>
        <taxon>Gammaproteobacteria</taxon>
        <taxon>Enterobacterales</taxon>
        <taxon>Erwiniaceae</taxon>
        <taxon>Pantoea</taxon>
    </lineage>
</organism>
<reference evidence="6" key="1">
    <citation type="submission" date="2020-07" db="EMBL/GenBank/DDBJ databases">
        <title>Genome Sequences for Panteoa spp. that cause Center Rot in Onions.</title>
        <authorList>
            <person name="Asselin J.A."/>
            <person name="Helmann T."/>
            <person name="Beer S."/>
            <person name="Stodghill P."/>
        </authorList>
    </citation>
    <scope>NUCLEOTIDE SEQUENCE</scope>
    <source>
        <strain evidence="6">OC5a</strain>
    </source>
</reference>
<dbReference type="SUPFAM" id="SSF46689">
    <property type="entry name" value="Homeodomain-like"/>
    <property type="match status" value="2"/>
</dbReference>
<accession>A0A8A4K2P4</accession>
<evidence type="ECO:0000256" key="4">
    <source>
        <dbReference type="ARBA" id="ARBA00023163"/>
    </source>
</evidence>
<dbReference type="Pfam" id="PF02311">
    <property type="entry name" value="AraC_binding"/>
    <property type="match status" value="1"/>
</dbReference>
<evidence type="ECO:0000256" key="1">
    <source>
        <dbReference type="ARBA" id="ARBA00023015"/>
    </source>
</evidence>
<evidence type="ECO:0000256" key="2">
    <source>
        <dbReference type="ARBA" id="ARBA00023125"/>
    </source>
</evidence>
<sequence length="280" mass="32053">MEGIPAVFPGEKDRAQFKQSPDLPGVELYQAHISHYAFEPHTHEAFGIGTIEVGAQRFRYRGTQYIAPAHSLVMMNPDELHTGESACEDGWRYQMIYIQPQLMDELSGDRGWWFDEALRTDVRLAQPLSQLLSALWQADTALARDSLLSELLLYMRPLARMSSPRKAEARHRFDDVRDYLRANLAEPLRLETLAALASLSPWHFLRAFRDRFHVTPQQMLMAYRLYEAKQKLAQGEAIASVAAAVGLTDQAHLTRAFARRYGITPGRYQKQINPQSLRRL</sequence>
<evidence type="ECO:0000256" key="3">
    <source>
        <dbReference type="ARBA" id="ARBA00023159"/>
    </source>
</evidence>
<proteinExistence type="predicted"/>
<dbReference type="PANTHER" id="PTHR46796">
    <property type="entry name" value="HTH-TYPE TRANSCRIPTIONAL ACTIVATOR RHAS-RELATED"/>
    <property type="match status" value="1"/>
</dbReference>
<dbReference type="PANTHER" id="PTHR46796:SF2">
    <property type="entry name" value="TRANSCRIPTIONAL REGULATORY PROTEIN"/>
    <property type="match status" value="1"/>
</dbReference>
<dbReference type="GO" id="GO:0003700">
    <property type="term" value="F:DNA-binding transcription factor activity"/>
    <property type="evidence" value="ECO:0007669"/>
    <property type="project" value="InterPro"/>
</dbReference>
<dbReference type="EMBL" id="CP059084">
    <property type="protein sequence ID" value="QTC46084.1"/>
    <property type="molecule type" value="Genomic_DNA"/>
</dbReference>
<dbReference type="PROSITE" id="PS00041">
    <property type="entry name" value="HTH_ARAC_FAMILY_1"/>
    <property type="match status" value="1"/>
</dbReference>
<evidence type="ECO:0000313" key="6">
    <source>
        <dbReference type="EMBL" id="QTC46084.1"/>
    </source>
</evidence>
<dbReference type="GO" id="GO:0043565">
    <property type="term" value="F:sequence-specific DNA binding"/>
    <property type="evidence" value="ECO:0007669"/>
    <property type="project" value="InterPro"/>
</dbReference>
<keyword evidence="2" id="KW-0238">DNA-binding</keyword>
<dbReference type="PROSITE" id="PS01124">
    <property type="entry name" value="HTH_ARAC_FAMILY_2"/>
    <property type="match status" value="1"/>
</dbReference>
<feature type="domain" description="HTH araC/xylS-type" evidence="5">
    <location>
        <begin position="174"/>
        <end position="271"/>
    </location>
</feature>
<evidence type="ECO:0000259" key="5">
    <source>
        <dbReference type="PROSITE" id="PS01124"/>
    </source>
</evidence>
<keyword evidence="1" id="KW-0805">Transcription regulation</keyword>
<dbReference type="AlphaFoldDB" id="A0A8A4K2P4"/>
<gene>
    <name evidence="6" type="ORF">H0Z12_20790</name>
</gene>
<dbReference type="InterPro" id="IPR018060">
    <property type="entry name" value="HTH_AraC"/>
</dbReference>
<protein>
    <submittedName>
        <fullName evidence="6">AraC family transcriptional regulator</fullName>
    </submittedName>
</protein>
<keyword evidence="3" id="KW-0010">Activator</keyword>
<dbReference type="Pfam" id="PF12833">
    <property type="entry name" value="HTH_18"/>
    <property type="match status" value="1"/>
</dbReference>